<gene>
    <name evidence="2" type="ORF">I596_28</name>
</gene>
<evidence type="ECO:0000259" key="1">
    <source>
        <dbReference type="PROSITE" id="PS51724"/>
    </source>
</evidence>
<dbReference type="KEGG" id="dko:I596_28"/>
<dbReference type="Pfam" id="PF05036">
    <property type="entry name" value="SPOR"/>
    <property type="match status" value="1"/>
</dbReference>
<proteinExistence type="predicted"/>
<name>A0A167G210_9GAMM</name>
<protein>
    <submittedName>
        <fullName evidence="2">Sporulation domain-containing protein</fullName>
    </submittedName>
</protein>
<dbReference type="SUPFAM" id="SSF110997">
    <property type="entry name" value="Sporulation related repeat"/>
    <property type="match status" value="1"/>
</dbReference>
<dbReference type="InterPro" id="IPR007730">
    <property type="entry name" value="SPOR-like_dom"/>
</dbReference>
<evidence type="ECO:0000313" key="3">
    <source>
        <dbReference type="Proteomes" id="UP000076830"/>
    </source>
</evidence>
<accession>A0A167G210</accession>
<dbReference type="InterPro" id="IPR036680">
    <property type="entry name" value="SPOR-like_sf"/>
</dbReference>
<dbReference type="STRING" id="1300342.I596_28"/>
<keyword evidence="3" id="KW-1185">Reference proteome</keyword>
<dbReference type="PROSITE" id="PS51724">
    <property type="entry name" value="SPOR"/>
    <property type="match status" value="1"/>
</dbReference>
<dbReference type="Proteomes" id="UP000076830">
    <property type="component" value="Chromosome"/>
</dbReference>
<dbReference type="EMBL" id="CP015249">
    <property type="protein sequence ID" value="ANB16068.1"/>
    <property type="molecule type" value="Genomic_DNA"/>
</dbReference>
<evidence type="ECO:0000313" key="2">
    <source>
        <dbReference type="EMBL" id="ANB16068.1"/>
    </source>
</evidence>
<sequence>MFIRLLFLVLLVLNLGVAGWIFALPRQATPTSAVPTGTTVPQLELLSERDQDVEAASAELAAAPDTPAAAGNDVCKTIGPFATQADQRAALTAVTPLVNRIRPRETRATQSRGWWVYLPAFPTRERALTAARALSARGMRDYYIVTAGDQQNTISLGLFRDQVNAERRRAEITALGLKPQMTARTEEMPQYWIDYATRDELPIAWRPRIEGAPELREEAIACF</sequence>
<dbReference type="GO" id="GO:0042834">
    <property type="term" value="F:peptidoglycan binding"/>
    <property type="evidence" value="ECO:0007669"/>
    <property type="project" value="InterPro"/>
</dbReference>
<organism evidence="2 3">
    <name type="scientific">Dokdonella koreensis DS-123</name>
    <dbReference type="NCBI Taxonomy" id="1300342"/>
    <lineage>
        <taxon>Bacteria</taxon>
        <taxon>Pseudomonadati</taxon>
        <taxon>Pseudomonadota</taxon>
        <taxon>Gammaproteobacteria</taxon>
        <taxon>Lysobacterales</taxon>
        <taxon>Rhodanobacteraceae</taxon>
        <taxon>Dokdonella</taxon>
    </lineage>
</organism>
<dbReference type="OrthoDB" id="5986009at2"/>
<dbReference type="RefSeq" id="WP_067642487.1">
    <property type="nucleotide sequence ID" value="NZ_CP015249.1"/>
</dbReference>
<dbReference type="Gene3D" id="3.30.70.1070">
    <property type="entry name" value="Sporulation related repeat"/>
    <property type="match status" value="1"/>
</dbReference>
<dbReference type="AlphaFoldDB" id="A0A167G210"/>
<reference evidence="2 3" key="1">
    <citation type="submission" date="2016-04" db="EMBL/GenBank/DDBJ databases">
        <title>Complete genome sequence of Dokdonella koreensis DS-123T.</title>
        <authorList>
            <person name="Kim J.F."/>
            <person name="Lee H."/>
            <person name="Kwak M.-J."/>
        </authorList>
    </citation>
    <scope>NUCLEOTIDE SEQUENCE [LARGE SCALE GENOMIC DNA]</scope>
    <source>
        <strain evidence="2 3">DS-123</strain>
    </source>
</reference>
<feature type="domain" description="SPOR" evidence="1">
    <location>
        <begin position="108"/>
        <end position="184"/>
    </location>
</feature>